<dbReference type="AlphaFoldDB" id="A0A1I1IRH9"/>
<dbReference type="EMBL" id="FOLH01000005">
    <property type="protein sequence ID" value="SFC38834.1"/>
    <property type="molecule type" value="Genomic_DNA"/>
</dbReference>
<gene>
    <name evidence="2" type="ORF">SAMN05660443_2470</name>
</gene>
<evidence type="ECO:0000256" key="1">
    <source>
        <dbReference type="SAM" id="SignalP"/>
    </source>
</evidence>
<name>A0A1I1IRH9_9GAMM</name>
<evidence type="ECO:0008006" key="4">
    <source>
        <dbReference type="Google" id="ProtNLM"/>
    </source>
</evidence>
<evidence type="ECO:0000313" key="3">
    <source>
        <dbReference type="Proteomes" id="UP000199058"/>
    </source>
</evidence>
<dbReference type="Proteomes" id="UP000199058">
    <property type="component" value="Unassembled WGS sequence"/>
</dbReference>
<organism evidence="2 3">
    <name type="scientific">Marinospirillum celere</name>
    <dbReference type="NCBI Taxonomy" id="1122252"/>
    <lineage>
        <taxon>Bacteria</taxon>
        <taxon>Pseudomonadati</taxon>
        <taxon>Pseudomonadota</taxon>
        <taxon>Gammaproteobacteria</taxon>
        <taxon>Oceanospirillales</taxon>
        <taxon>Oceanospirillaceae</taxon>
        <taxon>Marinospirillum</taxon>
    </lineage>
</organism>
<dbReference type="OrthoDB" id="7056855at2"/>
<feature type="signal peptide" evidence="1">
    <location>
        <begin position="1"/>
        <end position="27"/>
    </location>
</feature>
<evidence type="ECO:0000313" key="2">
    <source>
        <dbReference type="EMBL" id="SFC38834.1"/>
    </source>
</evidence>
<proteinExistence type="predicted"/>
<feature type="chain" id="PRO_5011469514" description="LPP20 lipoprotein" evidence="1">
    <location>
        <begin position="28"/>
        <end position="372"/>
    </location>
</feature>
<keyword evidence="1" id="KW-0732">Signal</keyword>
<reference evidence="2 3" key="1">
    <citation type="submission" date="2016-10" db="EMBL/GenBank/DDBJ databases">
        <authorList>
            <person name="de Groot N.N."/>
        </authorList>
    </citation>
    <scope>NUCLEOTIDE SEQUENCE [LARGE SCALE GENOMIC DNA]</scope>
    <source>
        <strain evidence="2 3">DSM 18438</strain>
    </source>
</reference>
<protein>
    <recommendedName>
        <fullName evidence="4">LPP20 lipoprotein</fullName>
    </recommendedName>
</protein>
<dbReference type="PROSITE" id="PS51257">
    <property type="entry name" value="PROKAR_LIPOPROTEIN"/>
    <property type="match status" value="1"/>
</dbReference>
<sequence>MAKQHLQLTTFVLVLILIAGCSSTPTASTDPGNHQYTQTPCWLHTPYSSQAQGVIAITAEFGSGDTKALSREMAVASLAEVYNLSTQGLDEQDIYQNTISLSGHSIGLAPTWTHAGQHISYAYLANTQADHWVLNSCAQPRCQPERCSPSWLCEENTNHYLSAVTVSQLAATQREQYRFLFENALAQLRTTHGVKVEASRAQLHTRSGSALNLSSYLREREHSSFQFSEMSGSVPLVLTDSCRYDTTLYGRLMLKGVTNPHADLLPINQDWHLDLSSPGEGMAVGHFSGMLSHNLISLRIEYALRNALLELARSHQVQITSDQLHINNLDGGYYSMELVTEDTQMQMRVRVRSVRFLGTSDDPDVYVLVEGM</sequence>
<accession>A0A1I1IRH9</accession>
<dbReference type="RefSeq" id="WP_091964176.1">
    <property type="nucleotide sequence ID" value="NZ_FOLH01000005.1"/>
</dbReference>
<keyword evidence="3" id="KW-1185">Reference proteome</keyword>